<feature type="region of interest" description="Disordered" evidence="1">
    <location>
        <begin position="51"/>
        <end position="93"/>
    </location>
</feature>
<protein>
    <submittedName>
        <fullName evidence="2">Uncharacterized protein</fullName>
    </submittedName>
</protein>
<feature type="compositionally biased region" description="Basic residues" evidence="1">
    <location>
        <begin position="281"/>
        <end position="293"/>
    </location>
</feature>
<evidence type="ECO:0000313" key="2">
    <source>
        <dbReference type="EMBL" id="AAT01377.1"/>
    </source>
</evidence>
<feature type="compositionally biased region" description="Low complexity" evidence="1">
    <location>
        <begin position="294"/>
        <end position="305"/>
    </location>
</feature>
<dbReference type="Proteomes" id="UP000000763">
    <property type="component" value="Chromosome 5"/>
</dbReference>
<feature type="compositionally biased region" description="Basic and acidic residues" evidence="1">
    <location>
        <begin position="1"/>
        <end position="11"/>
    </location>
</feature>
<name>Q75GL9_ORYSJ</name>
<dbReference type="EMBL" id="AC144737">
    <property type="protein sequence ID" value="AAT01377.1"/>
    <property type="molecule type" value="Genomic_DNA"/>
</dbReference>
<evidence type="ECO:0000313" key="3">
    <source>
        <dbReference type="Proteomes" id="UP000000763"/>
    </source>
</evidence>
<feature type="compositionally biased region" description="Basic and acidic residues" evidence="1">
    <location>
        <begin position="77"/>
        <end position="91"/>
    </location>
</feature>
<reference evidence="3" key="1">
    <citation type="journal article" date="2005" name="Nature">
        <title>The map-based sequence of the rice genome.</title>
        <authorList>
            <consortium name="International rice genome sequencing project (IRGSP)"/>
            <person name="Matsumoto T."/>
            <person name="Wu J."/>
            <person name="Kanamori H."/>
            <person name="Katayose Y."/>
            <person name="Fujisawa M."/>
            <person name="Namiki N."/>
            <person name="Mizuno H."/>
            <person name="Yamamoto K."/>
            <person name="Antonio B.A."/>
            <person name="Baba T."/>
            <person name="Sakata K."/>
            <person name="Nagamura Y."/>
            <person name="Aoki H."/>
            <person name="Arikawa K."/>
            <person name="Arita K."/>
            <person name="Bito T."/>
            <person name="Chiden Y."/>
            <person name="Fujitsuka N."/>
            <person name="Fukunaka R."/>
            <person name="Hamada M."/>
            <person name="Harada C."/>
            <person name="Hayashi A."/>
            <person name="Hijishita S."/>
            <person name="Honda M."/>
            <person name="Hosokawa S."/>
            <person name="Ichikawa Y."/>
            <person name="Idonuma A."/>
            <person name="Iijima M."/>
            <person name="Ikeda M."/>
            <person name="Ikeno M."/>
            <person name="Ito K."/>
            <person name="Ito S."/>
            <person name="Ito T."/>
            <person name="Ito Y."/>
            <person name="Ito Y."/>
            <person name="Iwabuchi A."/>
            <person name="Kamiya K."/>
            <person name="Karasawa W."/>
            <person name="Kurita K."/>
            <person name="Katagiri S."/>
            <person name="Kikuta A."/>
            <person name="Kobayashi H."/>
            <person name="Kobayashi N."/>
            <person name="Machita K."/>
            <person name="Maehara T."/>
            <person name="Masukawa M."/>
            <person name="Mizubayashi T."/>
            <person name="Mukai Y."/>
            <person name="Nagasaki H."/>
            <person name="Nagata Y."/>
            <person name="Naito S."/>
            <person name="Nakashima M."/>
            <person name="Nakama Y."/>
            <person name="Nakamichi Y."/>
            <person name="Nakamura M."/>
            <person name="Meguro A."/>
            <person name="Negishi M."/>
            <person name="Ohta I."/>
            <person name="Ohta T."/>
            <person name="Okamoto M."/>
            <person name="Ono N."/>
            <person name="Saji S."/>
            <person name="Sakaguchi M."/>
            <person name="Sakai K."/>
            <person name="Shibata M."/>
            <person name="Shimokawa T."/>
            <person name="Song J."/>
            <person name="Takazaki Y."/>
            <person name="Terasawa K."/>
            <person name="Tsugane M."/>
            <person name="Tsuji K."/>
            <person name="Ueda S."/>
            <person name="Waki K."/>
            <person name="Yamagata H."/>
            <person name="Yamamoto M."/>
            <person name="Yamamoto S."/>
            <person name="Yamane H."/>
            <person name="Yoshiki S."/>
            <person name="Yoshihara R."/>
            <person name="Yukawa K."/>
            <person name="Zhong H."/>
            <person name="Yano M."/>
            <person name="Yuan Q."/>
            <person name="Ouyang S."/>
            <person name="Liu J."/>
            <person name="Jones K.M."/>
            <person name="Gansberger K."/>
            <person name="Moffat K."/>
            <person name="Hill J."/>
            <person name="Bera J."/>
            <person name="Fadrosh D."/>
            <person name="Jin S."/>
            <person name="Johri S."/>
            <person name="Kim M."/>
            <person name="Overton L."/>
            <person name="Reardon M."/>
            <person name="Tsitrin T."/>
            <person name="Vuong H."/>
            <person name="Weaver B."/>
            <person name="Ciecko A."/>
            <person name="Tallon L."/>
            <person name="Jackson J."/>
            <person name="Pai G."/>
            <person name="Aken S.V."/>
            <person name="Utterback T."/>
            <person name="Reidmuller S."/>
            <person name="Feldblyum T."/>
            <person name="Hsiao J."/>
            <person name="Zismann V."/>
            <person name="Iobst S."/>
            <person name="de Vazeille A.R."/>
            <person name="Buell C.R."/>
            <person name="Ying K."/>
            <person name="Li Y."/>
            <person name="Lu T."/>
            <person name="Huang Y."/>
            <person name="Zhao Q."/>
            <person name="Feng Q."/>
            <person name="Zhang L."/>
            <person name="Zhu J."/>
            <person name="Weng Q."/>
            <person name="Mu J."/>
            <person name="Lu Y."/>
            <person name="Fan D."/>
            <person name="Liu Y."/>
            <person name="Guan J."/>
            <person name="Zhang Y."/>
            <person name="Yu S."/>
            <person name="Liu X."/>
            <person name="Zhang Y."/>
            <person name="Hong G."/>
            <person name="Han B."/>
            <person name="Choisne N."/>
            <person name="Demange N."/>
            <person name="Orjeda G."/>
            <person name="Samain S."/>
            <person name="Cattolico L."/>
            <person name="Pelletier E."/>
            <person name="Couloux A."/>
            <person name="Segurens B."/>
            <person name="Wincker P."/>
            <person name="D'Hont A."/>
            <person name="Scarpelli C."/>
            <person name="Weissenbach J."/>
            <person name="Salanoubat M."/>
            <person name="Quetier F."/>
            <person name="Yu Y."/>
            <person name="Kim H.R."/>
            <person name="Rambo T."/>
            <person name="Currie J."/>
            <person name="Collura K."/>
            <person name="Luo M."/>
            <person name="Yang T."/>
            <person name="Ammiraju J.S.S."/>
            <person name="Engler F."/>
            <person name="Soderlund C."/>
            <person name="Wing R.A."/>
            <person name="Palmer L.E."/>
            <person name="de la Bastide M."/>
            <person name="Spiegel L."/>
            <person name="Nascimento L."/>
            <person name="Zutavern T."/>
            <person name="O'Shaughnessy A."/>
            <person name="Dike S."/>
            <person name="Dedhia N."/>
            <person name="Preston R."/>
            <person name="Balija V."/>
            <person name="McCombie W.R."/>
            <person name="Chow T."/>
            <person name="Chen H."/>
            <person name="Chung M."/>
            <person name="Chen C."/>
            <person name="Shaw J."/>
            <person name="Wu H."/>
            <person name="Hsiao K."/>
            <person name="Chao Y."/>
            <person name="Chu M."/>
            <person name="Cheng C."/>
            <person name="Hour A."/>
            <person name="Lee P."/>
            <person name="Lin S."/>
            <person name="Lin Y."/>
            <person name="Liou J."/>
            <person name="Liu S."/>
            <person name="Hsing Y."/>
            <person name="Raghuvanshi S."/>
            <person name="Mohanty A."/>
            <person name="Bharti A.K."/>
            <person name="Gaur A."/>
            <person name="Gupta V."/>
            <person name="Kumar D."/>
            <person name="Ravi V."/>
            <person name="Vij S."/>
            <person name="Kapur A."/>
            <person name="Khurana P."/>
            <person name="Khurana P."/>
            <person name="Khurana J.P."/>
            <person name="Tyagi A.K."/>
            <person name="Gaikwad K."/>
            <person name="Singh A."/>
            <person name="Dalal V."/>
            <person name="Srivastava S."/>
            <person name="Dixit A."/>
            <person name="Pal A.K."/>
            <person name="Ghazi I.A."/>
            <person name="Yadav M."/>
            <person name="Pandit A."/>
            <person name="Bhargava A."/>
            <person name="Sureshbabu K."/>
            <person name="Batra K."/>
            <person name="Sharma T.R."/>
            <person name="Mohapatra T."/>
            <person name="Singh N.K."/>
            <person name="Messing J."/>
            <person name="Nelson A.B."/>
            <person name="Fuks G."/>
            <person name="Kavchok S."/>
            <person name="Keizer G."/>
            <person name="Linton E."/>
            <person name="Llaca V."/>
            <person name="Song R."/>
            <person name="Tanyolac B."/>
            <person name="Young S."/>
            <person name="Ho-Il K."/>
            <person name="Hahn J.H."/>
            <person name="Sangsakoo G."/>
            <person name="Vanavichit A."/>
            <person name="de Mattos Luiz.A.T."/>
            <person name="Zimmer P.D."/>
            <person name="Malone G."/>
            <person name="Dellagostin O."/>
            <person name="de Oliveira A.C."/>
            <person name="Bevan M."/>
            <person name="Bancroft I."/>
            <person name="Minx P."/>
            <person name="Cordum H."/>
            <person name="Wilson R."/>
            <person name="Cheng Z."/>
            <person name="Jin W."/>
            <person name="Jiang J."/>
            <person name="Leong S.A."/>
            <person name="Iwama H."/>
            <person name="Gojobori T."/>
            <person name="Itoh T."/>
            <person name="Niimura Y."/>
            <person name="Fujii Y."/>
            <person name="Habara T."/>
            <person name="Sakai H."/>
            <person name="Sato Y."/>
            <person name="Wilson G."/>
            <person name="Kumar K."/>
            <person name="McCouch S."/>
            <person name="Juretic N."/>
            <person name="Hoen D."/>
            <person name="Wright S."/>
            <person name="Bruskiewich R."/>
            <person name="Bureau T."/>
            <person name="Miyao A."/>
            <person name="Hirochika H."/>
            <person name="Nishikawa T."/>
            <person name="Kadowaki K."/>
            <person name="Sugiura M."/>
            <person name="Burr B."/>
            <person name="Sasaki T."/>
        </authorList>
    </citation>
    <scope>NUCLEOTIDE SEQUENCE [LARGE SCALE GENOMIC DNA]</scope>
    <source>
        <strain evidence="3">cv. Nipponbare</strain>
    </source>
</reference>
<reference evidence="3" key="2">
    <citation type="journal article" date="2008" name="Nucleic Acids Res.">
        <title>The rice annotation project database (RAP-DB): 2008 update.</title>
        <authorList>
            <consortium name="The rice annotation project (RAP)"/>
        </authorList>
    </citation>
    <scope>GENOME REANNOTATION</scope>
    <source>
        <strain evidence="3">cv. Nipponbare</strain>
    </source>
</reference>
<dbReference type="AlphaFoldDB" id="Q75GL9"/>
<sequence>MVRKKEEEESTRQTTNQPITRKRKQGTYKQELGITELCHIIPREIPPELRPQLNSAAAMPCSVSKRLNKRRKKKKENKSDLSGHTDQETARRRAAAARLSVSVQRVRGREWTKWRTCALFARAVRVREASERASFRCAFKTSEASSRCCSNSLRTRSLNVNDDGRRMKLLNYYTSSSLGQANWYAAVRVVRIQLRSTEKRSTKHALIMSNSYDGSDEWLREKVEGSDRCLNAASLIKRLSSRVLAPAVVVAEPPPPPAVVLVDERTSPLRSYRQAATGGPPRHRANAARRRQRQPSSSSSSCPSTAAPPHPPPAATLRVAPPSRRSSAAAATAGPPRRRVAASPPHPPPAAAFLVAERRSSSFAASGGPPRRAAEPPLCRYSCRRAAADRG</sequence>
<feature type="compositionally biased region" description="Low complexity" evidence="1">
    <location>
        <begin position="315"/>
        <end position="335"/>
    </location>
</feature>
<feature type="region of interest" description="Disordered" evidence="1">
    <location>
        <begin position="254"/>
        <end position="377"/>
    </location>
</feature>
<evidence type="ECO:0000256" key="1">
    <source>
        <dbReference type="SAM" id="MobiDB-lite"/>
    </source>
</evidence>
<feature type="region of interest" description="Disordered" evidence="1">
    <location>
        <begin position="1"/>
        <end position="27"/>
    </location>
</feature>
<feature type="compositionally biased region" description="Basic residues" evidence="1">
    <location>
        <begin position="66"/>
        <end position="76"/>
    </location>
</feature>
<proteinExistence type="predicted"/>
<gene>
    <name evidence="2" type="primary">OSJNBa0018K15.20</name>
</gene>
<accession>Q75GL9</accession>
<organism evidence="2 3">
    <name type="scientific">Oryza sativa subsp. japonica</name>
    <name type="common">Rice</name>
    <dbReference type="NCBI Taxonomy" id="39947"/>
    <lineage>
        <taxon>Eukaryota</taxon>
        <taxon>Viridiplantae</taxon>
        <taxon>Streptophyta</taxon>
        <taxon>Embryophyta</taxon>
        <taxon>Tracheophyta</taxon>
        <taxon>Spermatophyta</taxon>
        <taxon>Magnoliopsida</taxon>
        <taxon>Liliopsida</taxon>
        <taxon>Poales</taxon>
        <taxon>Poaceae</taxon>
        <taxon>BOP clade</taxon>
        <taxon>Oryzoideae</taxon>
        <taxon>Oryzeae</taxon>
        <taxon>Oryzinae</taxon>
        <taxon>Oryza</taxon>
        <taxon>Oryza sativa</taxon>
    </lineage>
</organism>